<comment type="caution">
    <text evidence="1">The sequence shown here is derived from an EMBL/GenBank/DDBJ whole genome shotgun (WGS) entry which is preliminary data.</text>
</comment>
<organism evidence="1 2">
    <name type="scientific">Pristionchus fissidentatus</name>
    <dbReference type="NCBI Taxonomy" id="1538716"/>
    <lineage>
        <taxon>Eukaryota</taxon>
        <taxon>Metazoa</taxon>
        <taxon>Ecdysozoa</taxon>
        <taxon>Nematoda</taxon>
        <taxon>Chromadorea</taxon>
        <taxon>Rhabditida</taxon>
        <taxon>Rhabditina</taxon>
        <taxon>Diplogasteromorpha</taxon>
        <taxon>Diplogasteroidea</taxon>
        <taxon>Neodiplogasteridae</taxon>
        <taxon>Pristionchus</taxon>
    </lineage>
</organism>
<gene>
    <name evidence="1" type="ORF">PFISCL1PPCAC_2141</name>
</gene>
<reference evidence="1" key="1">
    <citation type="submission" date="2023-10" db="EMBL/GenBank/DDBJ databases">
        <title>Genome assembly of Pristionchus species.</title>
        <authorList>
            <person name="Yoshida K."/>
            <person name="Sommer R.J."/>
        </authorList>
    </citation>
    <scope>NUCLEOTIDE SEQUENCE</scope>
    <source>
        <strain evidence="1">RS5133</strain>
    </source>
</reference>
<name>A0AAV5UWX9_9BILA</name>
<evidence type="ECO:0000313" key="1">
    <source>
        <dbReference type="EMBL" id="GMT10844.1"/>
    </source>
</evidence>
<dbReference type="AlphaFoldDB" id="A0AAV5UWX9"/>
<protein>
    <submittedName>
        <fullName evidence="1">Uncharacterized protein</fullName>
    </submittedName>
</protein>
<sequence length="252" mass="27216">MIITTKSMAELAGTLTGLPLLVWVAEQFQFGFSFCSRSSLGFPRAIPIIVTLTTLAAAAAALGQIHFSTHSYAGLLISSFTNSFMGAPVMSLGNRYFASRARDLDARWVLQGFGIFPSFQHNAQCAPDWCRARNTTCRALHKARAQAALKTGESDSRHFPMPHSTDGVPSRAKNFGALDGLFSSLATLPAEQIVGRVSDAVRGDSESPQDRLFSLKLVGCLGKDNEMTGKCRLSLEIGSPFSLLHSFTLLLL</sequence>
<evidence type="ECO:0000313" key="2">
    <source>
        <dbReference type="Proteomes" id="UP001432322"/>
    </source>
</evidence>
<dbReference type="EMBL" id="BTSY01000001">
    <property type="protein sequence ID" value="GMT10844.1"/>
    <property type="molecule type" value="Genomic_DNA"/>
</dbReference>
<proteinExistence type="predicted"/>
<dbReference type="Proteomes" id="UP001432322">
    <property type="component" value="Unassembled WGS sequence"/>
</dbReference>
<accession>A0AAV5UWX9</accession>
<keyword evidence="2" id="KW-1185">Reference proteome</keyword>